<evidence type="ECO:0000313" key="8">
    <source>
        <dbReference type="EMBL" id="MBD1390870.1"/>
    </source>
</evidence>
<dbReference type="PANTHER" id="PTHR10283">
    <property type="entry name" value="SOLUTE CARRIER FAMILY 13 MEMBER"/>
    <property type="match status" value="1"/>
</dbReference>
<proteinExistence type="predicted"/>
<evidence type="ECO:0000256" key="5">
    <source>
        <dbReference type="ARBA" id="ARBA00023136"/>
    </source>
</evidence>
<evidence type="ECO:0000256" key="6">
    <source>
        <dbReference type="SAM" id="Phobius"/>
    </source>
</evidence>
<feature type="transmembrane region" description="Helical" evidence="6">
    <location>
        <begin position="321"/>
        <end position="340"/>
    </location>
</feature>
<dbReference type="Proteomes" id="UP000638014">
    <property type="component" value="Unassembled WGS sequence"/>
</dbReference>
<feature type="transmembrane region" description="Helical" evidence="6">
    <location>
        <begin position="12"/>
        <end position="31"/>
    </location>
</feature>
<keyword evidence="5 6" id="KW-0472">Membrane</keyword>
<feature type="transmembrane region" description="Helical" evidence="6">
    <location>
        <begin position="352"/>
        <end position="374"/>
    </location>
</feature>
<dbReference type="AlphaFoldDB" id="A0A8J6UMH5"/>
<feature type="transmembrane region" description="Helical" evidence="6">
    <location>
        <begin position="102"/>
        <end position="123"/>
    </location>
</feature>
<sequence>MECSMIEWRKLAICIALFVLVLILPADWLPLADLNPIQQRLLAIFVLAAGLWILEPIPVFATSVVIITLELMMLSSAGLGWLVADFRSADLLLPYTSILNALSSPIIILFLGGFALAVAASKYELDINLARVLLKPFGHKPQNVMLGLMMITAVFSMFMSNTATTVMMLAILAPVLAAVPEGDPGAKGLVLSIPVAANLGGIGTPIGTPPNAIALQYLEGANAVSFGSWMAFGVPFVIVMLAVGWFLLTRFFPPKMTELNINIKRKFRTSPRAIIVYVTFATTILLWLSTKLHGMNSYVVAILPLAVFTATGIISKEDLKLFNWDVIWLVAGGIAIGIALSKTGLAEAIAHAVDFTVLPLASVFIGLAVLCYLMANLMSNTATANLLMPVAVAVATTLIDAGQLTGTTSLLLVVALSASMGMVLPVSTPPNALAYSSGKINNKDMAKIGIAVSLIGLTVILSACLLAV</sequence>
<feature type="transmembrane region" description="Helical" evidence="6">
    <location>
        <begin position="226"/>
        <end position="248"/>
    </location>
</feature>
<dbReference type="InterPro" id="IPR001898">
    <property type="entry name" value="SLC13A/DASS"/>
</dbReference>
<evidence type="ECO:0000256" key="3">
    <source>
        <dbReference type="ARBA" id="ARBA00022692"/>
    </source>
</evidence>
<feature type="transmembrane region" description="Helical" evidence="6">
    <location>
        <begin position="448"/>
        <end position="467"/>
    </location>
</feature>
<organism evidence="8 9">
    <name type="scientific">Neiella litorisoli</name>
    <dbReference type="NCBI Taxonomy" id="2771431"/>
    <lineage>
        <taxon>Bacteria</taxon>
        <taxon>Pseudomonadati</taxon>
        <taxon>Pseudomonadota</taxon>
        <taxon>Gammaproteobacteria</taxon>
        <taxon>Alteromonadales</taxon>
        <taxon>Echinimonadaceae</taxon>
        <taxon>Neiella</taxon>
    </lineage>
</organism>
<evidence type="ECO:0000256" key="2">
    <source>
        <dbReference type="ARBA" id="ARBA00022448"/>
    </source>
</evidence>
<feature type="transmembrane region" description="Helical" evidence="6">
    <location>
        <begin position="59"/>
        <end position="82"/>
    </location>
</feature>
<dbReference type="CDD" id="cd01115">
    <property type="entry name" value="SLC13_permease"/>
    <property type="match status" value="1"/>
</dbReference>
<keyword evidence="9" id="KW-1185">Reference proteome</keyword>
<dbReference type="Pfam" id="PF03600">
    <property type="entry name" value="CitMHS"/>
    <property type="match status" value="1"/>
</dbReference>
<gene>
    <name evidence="8" type="ORF">IC617_15665</name>
</gene>
<evidence type="ECO:0000256" key="1">
    <source>
        <dbReference type="ARBA" id="ARBA00004141"/>
    </source>
</evidence>
<dbReference type="InterPro" id="IPR004680">
    <property type="entry name" value="Cit_transptr-like_dom"/>
</dbReference>
<evidence type="ECO:0000259" key="7">
    <source>
        <dbReference type="Pfam" id="PF03600"/>
    </source>
</evidence>
<evidence type="ECO:0000256" key="4">
    <source>
        <dbReference type="ARBA" id="ARBA00022989"/>
    </source>
</evidence>
<accession>A0A8J6UMH5</accession>
<feature type="transmembrane region" description="Helical" evidence="6">
    <location>
        <begin position="144"/>
        <end position="177"/>
    </location>
</feature>
<comment type="caution">
    <text evidence="8">The sequence shown here is derived from an EMBL/GenBank/DDBJ whole genome shotgun (WGS) entry which is preliminary data.</text>
</comment>
<keyword evidence="3 6" id="KW-0812">Transmembrane</keyword>
<feature type="transmembrane region" description="Helical" evidence="6">
    <location>
        <begin position="37"/>
        <end position="54"/>
    </location>
</feature>
<dbReference type="GO" id="GO:0005315">
    <property type="term" value="F:phosphate transmembrane transporter activity"/>
    <property type="evidence" value="ECO:0007669"/>
    <property type="project" value="TreeGrafter"/>
</dbReference>
<feature type="transmembrane region" description="Helical" evidence="6">
    <location>
        <begin position="410"/>
        <end position="427"/>
    </location>
</feature>
<keyword evidence="2" id="KW-0813">Transport</keyword>
<reference evidence="8" key="1">
    <citation type="submission" date="2020-09" db="EMBL/GenBank/DDBJ databases">
        <title>A novel bacterium of genus Neiella, isolated from South China Sea.</title>
        <authorList>
            <person name="Huang H."/>
            <person name="Mo K."/>
            <person name="Hu Y."/>
        </authorList>
    </citation>
    <scope>NUCLEOTIDE SEQUENCE</scope>
    <source>
        <strain evidence="8">HB171785</strain>
    </source>
</reference>
<comment type="subcellular location">
    <subcellularLocation>
        <location evidence="1">Membrane</location>
        <topology evidence="1">Multi-pass membrane protein</topology>
    </subcellularLocation>
</comment>
<protein>
    <submittedName>
        <fullName evidence="8">DASS family sodium-coupled anion symporter</fullName>
    </submittedName>
</protein>
<dbReference type="GO" id="GO:0005886">
    <property type="term" value="C:plasma membrane"/>
    <property type="evidence" value="ECO:0007669"/>
    <property type="project" value="TreeGrafter"/>
</dbReference>
<feature type="transmembrane region" description="Helical" evidence="6">
    <location>
        <begin position="386"/>
        <end position="404"/>
    </location>
</feature>
<feature type="transmembrane region" description="Helical" evidence="6">
    <location>
        <begin position="269"/>
        <end position="289"/>
    </location>
</feature>
<dbReference type="NCBIfam" id="TIGR00785">
    <property type="entry name" value="dass"/>
    <property type="match status" value="1"/>
</dbReference>
<feature type="transmembrane region" description="Helical" evidence="6">
    <location>
        <begin position="295"/>
        <end position="314"/>
    </location>
</feature>
<evidence type="ECO:0000313" key="9">
    <source>
        <dbReference type="Proteomes" id="UP000638014"/>
    </source>
</evidence>
<keyword evidence="4 6" id="KW-1133">Transmembrane helix</keyword>
<feature type="domain" description="Citrate transporter-like" evidence="7">
    <location>
        <begin position="51"/>
        <end position="397"/>
    </location>
</feature>
<name>A0A8J6UMH5_9GAMM</name>
<dbReference type="EMBL" id="JACXAF010000024">
    <property type="protein sequence ID" value="MBD1390870.1"/>
    <property type="molecule type" value="Genomic_DNA"/>
</dbReference>
<dbReference type="PANTHER" id="PTHR10283:SF92">
    <property type="entry name" value="LOW-AFFINITY PHOSPHATE TRANSPORTER PHO91"/>
    <property type="match status" value="1"/>
</dbReference>